<protein>
    <recommendedName>
        <fullName evidence="10">Sensor-like histidine kinase SenX3</fullName>
        <ecNumber evidence="3">2.7.13.3</ecNumber>
    </recommendedName>
</protein>
<evidence type="ECO:0000256" key="2">
    <source>
        <dbReference type="ARBA" id="ARBA00004236"/>
    </source>
</evidence>
<keyword evidence="7 13" id="KW-0418">Kinase</keyword>
<keyword evidence="11" id="KW-1133">Transmembrane helix</keyword>
<gene>
    <name evidence="13" type="ORF">RSA3_11385</name>
</gene>
<evidence type="ECO:0000256" key="5">
    <source>
        <dbReference type="ARBA" id="ARBA00022679"/>
    </source>
</evidence>
<feature type="transmembrane region" description="Helical" evidence="11">
    <location>
        <begin position="21"/>
        <end position="40"/>
    </location>
</feature>
<feature type="transmembrane region" description="Helical" evidence="11">
    <location>
        <begin position="120"/>
        <end position="137"/>
    </location>
</feature>
<dbReference type="GO" id="GO:0005886">
    <property type="term" value="C:plasma membrane"/>
    <property type="evidence" value="ECO:0007669"/>
    <property type="project" value="UniProtKB-SubCell"/>
</dbReference>
<dbReference type="InterPro" id="IPR005467">
    <property type="entry name" value="His_kinase_dom"/>
</dbReference>
<dbReference type="AlphaFoldDB" id="A0A147F6F1"/>
<evidence type="ECO:0000259" key="12">
    <source>
        <dbReference type="PROSITE" id="PS50109"/>
    </source>
</evidence>
<keyword evidence="11" id="KW-0472">Membrane</keyword>
<dbReference type="Pfam" id="PF08448">
    <property type="entry name" value="PAS_4"/>
    <property type="match status" value="1"/>
</dbReference>
<evidence type="ECO:0000313" key="13">
    <source>
        <dbReference type="EMBL" id="KTS10849.1"/>
    </source>
</evidence>
<dbReference type="PROSITE" id="PS50109">
    <property type="entry name" value="HIS_KIN"/>
    <property type="match status" value="1"/>
</dbReference>
<dbReference type="InterPro" id="IPR036097">
    <property type="entry name" value="HisK_dim/P_sf"/>
</dbReference>
<feature type="transmembrane region" description="Helical" evidence="11">
    <location>
        <begin position="149"/>
        <end position="169"/>
    </location>
</feature>
<feature type="transmembrane region" description="Helical" evidence="11">
    <location>
        <begin position="72"/>
        <end position="90"/>
    </location>
</feature>
<keyword evidence="9" id="KW-0902">Two-component regulatory system</keyword>
<dbReference type="GO" id="GO:0030295">
    <property type="term" value="F:protein kinase activator activity"/>
    <property type="evidence" value="ECO:0007669"/>
    <property type="project" value="TreeGrafter"/>
</dbReference>
<dbReference type="PANTHER" id="PTHR42878:SF7">
    <property type="entry name" value="SENSOR HISTIDINE KINASE GLRK"/>
    <property type="match status" value="1"/>
</dbReference>
<comment type="caution">
    <text evidence="13">The sequence shown here is derived from an EMBL/GenBank/DDBJ whole genome shotgun (WGS) entry which is preliminary data.</text>
</comment>
<sequence length="551" mass="59861">MHIVDLRSSPRGRRVVFARTQLPFVLGLVYVAVVVAIVDLPTLVETISIAGFSVGIVATVLARLVPWERFPPAWLLAVAVLDIVAVAFVRAEVVEVLPGVTLLAIFPMAWAAYSFDWVGVALAILGSVFIVAFRFFYEGAPPQSAAEWANTVTLPLGIVAFAVTAFLAARRLKRREGQLAQATRAQLRALSEAQDAEALVTGILDTVEAGVAFFDADGRLGVANAAARTMATAAGFRLDEPPYAGENVLAADRLTRIPPEEQFIPRALQGEIFRGHLAWLGPPDAQMAVLASSNQLRRRDGSVQGTVVVAHDVTDLADAIEVREQFLRTVSHELRTPLTSVTGFLALIDDAVGHEDPKLRQYIDVVNRRADDLLDRITDLVSATACDRDLRFADVDIGEIVDAAARRIAKLADARSTPVHVAHAARVQVRADRDRLEEAVAEILTNAVKFGEPESPVSVSCRAHDDRVRLTVSNGGVGLSHAEQRRVFDRFYRTAHARSRAVQGYGLGLTRVRAIVNAHEGRVHIESDPGERTTVTLELPAVRPEARRVTA</sequence>
<reference evidence="13 14" key="1">
    <citation type="journal article" date="2016" name="Front. Microbiol.">
        <title>Genomic Resource of Rice Seed Associated Bacteria.</title>
        <authorList>
            <person name="Midha S."/>
            <person name="Bansal K."/>
            <person name="Sharma S."/>
            <person name="Kumar N."/>
            <person name="Patil P.P."/>
            <person name="Chaudhry V."/>
            <person name="Patil P.B."/>
        </authorList>
    </citation>
    <scope>NUCLEOTIDE SEQUENCE [LARGE SCALE GENOMIC DNA]</scope>
    <source>
        <strain evidence="13 14">RSA3</strain>
    </source>
</reference>
<feature type="domain" description="Histidine kinase" evidence="12">
    <location>
        <begin position="329"/>
        <end position="543"/>
    </location>
</feature>
<dbReference type="SUPFAM" id="SSF55874">
    <property type="entry name" value="ATPase domain of HSP90 chaperone/DNA topoisomerase II/histidine kinase"/>
    <property type="match status" value="1"/>
</dbReference>
<dbReference type="FunFam" id="3.30.565.10:FF:000006">
    <property type="entry name" value="Sensor histidine kinase WalK"/>
    <property type="match status" value="1"/>
</dbReference>
<evidence type="ECO:0000256" key="11">
    <source>
        <dbReference type="SAM" id="Phobius"/>
    </source>
</evidence>
<dbReference type="Proteomes" id="UP000072189">
    <property type="component" value="Unassembled WGS sequence"/>
</dbReference>
<dbReference type="InterPro" id="IPR035965">
    <property type="entry name" value="PAS-like_dom_sf"/>
</dbReference>
<dbReference type="SMART" id="SM00387">
    <property type="entry name" value="HATPase_c"/>
    <property type="match status" value="1"/>
</dbReference>
<evidence type="ECO:0000256" key="6">
    <source>
        <dbReference type="ARBA" id="ARBA00022741"/>
    </source>
</evidence>
<dbReference type="EMBL" id="LDRV01000070">
    <property type="protein sequence ID" value="KTS10849.1"/>
    <property type="molecule type" value="Genomic_DNA"/>
</dbReference>
<proteinExistence type="predicted"/>
<evidence type="ECO:0000256" key="7">
    <source>
        <dbReference type="ARBA" id="ARBA00022777"/>
    </source>
</evidence>
<dbReference type="CDD" id="cd00082">
    <property type="entry name" value="HisKA"/>
    <property type="match status" value="1"/>
</dbReference>
<dbReference type="EC" id="2.7.13.3" evidence="3"/>
<dbReference type="InterPro" id="IPR013656">
    <property type="entry name" value="PAS_4"/>
</dbReference>
<dbReference type="SUPFAM" id="SSF47384">
    <property type="entry name" value="Homodimeric domain of signal transducing histidine kinase"/>
    <property type="match status" value="1"/>
</dbReference>
<dbReference type="InterPro" id="IPR036890">
    <property type="entry name" value="HATPase_C_sf"/>
</dbReference>
<evidence type="ECO:0000256" key="9">
    <source>
        <dbReference type="ARBA" id="ARBA00023012"/>
    </source>
</evidence>
<dbReference type="PATRIC" id="fig|2033.7.peg.3062"/>
<accession>A0A147F6F1</accession>
<dbReference type="InterPro" id="IPR050351">
    <property type="entry name" value="BphY/WalK/GraS-like"/>
</dbReference>
<evidence type="ECO:0000256" key="3">
    <source>
        <dbReference type="ARBA" id="ARBA00012438"/>
    </source>
</evidence>
<dbReference type="InterPro" id="IPR003661">
    <property type="entry name" value="HisK_dim/P_dom"/>
</dbReference>
<evidence type="ECO:0000313" key="14">
    <source>
        <dbReference type="Proteomes" id="UP000072189"/>
    </source>
</evidence>
<evidence type="ECO:0000256" key="8">
    <source>
        <dbReference type="ARBA" id="ARBA00022840"/>
    </source>
</evidence>
<dbReference type="GO" id="GO:0005524">
    <property type="term" value="F:ATP binding"/>
    <property type="evidence" value="ECO:0007669"/>
    <property type="project" value="UniProtKB-KW"/>
</dbReference>
<dbReference type="InterPro" id="IPR003594">
    <property type="entry name" value="HATPase_dom"/>
</dbReference>
<dbReference type="InterPro" id="IPR004358">
    <property type="entry name" value="Sig_transdc_His_kin-like_C"/>
</dbReference>
<dbReference type="GO" id="GO:0007234">
    <property type="term" value="P:osmosensory signaling via phosphorelay pathway"/>
    <property type="evidence" value="ECO:0007669"/>
    <property type="project" value="TreeGrafter"/>
</dbReference>
<keyword evidence="11" id="KW-0812">Transmembrane</keyword>
<organism evidence="13 14">
    <name type="scientific">Microbacterium testaceum</name>
    <name type="common">Aureobacterium testaceum</name>
    <name type="synonym">Brevibacterium testaceum</name>
    <dbReference type="NCBI Taxonomy" id="2033"/>
    <lineage>
        <taxon>Bacteria</taxon>
        <taxon>Bacillati</taxon>
        <taxon>Actinomycetota</taxon>
        <taxon>Actinomycetes</taxon>
        <taxon>Micrococcales</taxon>
        <taxon>Microbacteriaceae</taxon>
        <taxon>Microbacterium</taxon>
    </lineage>
</organism>
<name>A0A147F6F1_MICTE</name>
<dbReference type="GO" id="GO:0000156">
    <property type="term" value="F:phosphorelay response regulator activity"/>
    <property type="evidence" value="ECO:0007669"/>
    <property type="project" value="TreeGrafter"/>
</dbReference>
<keyword evidence="4" id="KW-0597">Phosphoprotein</keyword>
<dbReference type="GO" id="GO:0000155">
    <property type="term" value="F:phosphorelay sensor kinase activity"/>
    <property type="evidence" value="ECO:0007669"/>
    <property type="project" value="InterPro"/>
</dbReference>
<dbReference type="RefSeq" id="WP_058614427.1">
    <property type="nucleotide sequence ID" value="NZ_LDRV01000070.1"/>
</dbReference>
<comment type="subcellular location">
    <subcellularLocation>
        <location evidence="2">Cell membrane</location>
    </subcellularLocation>
</comment>
<evidence type="ECO:0000256" key="10">
    <source>
        <dbReference type="ARBA" id="ARBA00039401"/>
    </source>
</evidence>
<dbReference type="Pfam" id="PF00512">
    <property type="entry name" value="HisKA"/>
    <property type="match status" value="1"/>
</dbReference>
<feature type="transmembrane region" description="Helical" evidence="11">
    <location>
        <begin position="46"/>
        <end position="65"/>
    </location>
</feature>
<keyword evidence="6" id="KW-0547">Nucleotide-binding</keyword>
<dbReference type="PRINTS" id="PR00344">
    <property type="entry name" value="BCTRLSENSOR"/>
</dbReference>
<dbReference type="SUPFAM" id="SSF55785">
    <property type="entry name" value="PYP-like sensor domain (PAS domain)"/>
    <property type="match status" value="1"/>
</dbReference>
<evidence type="ECO:0000256" key="1">
    <source>
        <dbReference type="ARBA" id="ARBA00000085"/>
    </source>
</evidence>
<dbReference type="PANTHER" id="PTHR42878">
    <property type="entry name" value="TWO-COMPONENT HISTIDINE KINASE"/>
    <property type="match status" value="1"/>
</dbReference>
<keyword evidence="5" id="KW-0808">Transferase</keyword>
<keyword evidence="8" id="KW-0067">ATP-binding</keyword>
<dbReference type="Gene3D" id="3.30.565.10">
    <property type="entry name" value="Histidine kinase-like ATPase, C-terminal domain"/>
    <property type="match status" value="1"/>
</dbReference>
<dbReference type="Gene3D" id="1.10.287.130">
    <property type="match status" value="1"/>
</dbReference>
<evidence type="ECO:0000256" key="4">
    <source>
        <dbReference type="ARBA" id="ARBA00022553"/>
    </source>
</evidence>
<dbReference type="Pfam" id="PF02518">
    <property type="entry name" value="HATPase_c"/>
    <property type="match status" value="1"/>
</dbReference>
<comment type="catalytic activity">
    <reaction evidence="1">
        <text>ATP + protein L-histidine = ADP + protein N-phospho-L-histidine.</text>
        <dbReference type="EC" id="2.7.13.3"/>
    </reaction>
</comment>
<dbReference type="Gene3D" id="3.30.450.20">
    <property type="entry name" value="PAS domain"/>
    <property type="match status" value="1"/>
</dbReference>
<dbReference type="SMART" id="SM00388">
    <property type="entry name" value="HisKA"/>
    <property type="match status" value="1"/>
</dbReference>